<dbReference type="GO" id="GO:0016020">
    <property type="term" value="C:membrane"/>
    <property type="evidence" value="ECO:0007669"/>
    <property type="project" value="UniProtKB-SubCell"/>
</dbReference>
<evidence type="ECO:0008006" key="9">
    <source>
        <dbReference type="Google" id="ProtNLM"/>
    </source>
</evidence>
<dbReference type="PANTHER" id="PTHR31042">
    <property type="entry name" value="CORE-2/I-BRANCHING BETA-1,6-N-ACETYLGLUCOSAMINYLTRANSFERASE FAMILY PROTEIN-RELATED"/>
    <property type="match status" value="1"/>
</dbReference>
<organism evidence="7 8">
    <name type="scientific">Ceratodon purpureus</name>
    <name type="common">Fire moss</name>
    <name type="synonym">Dicranum purpureum</name>
    <dbReference type="NCBI Taxonomy" id="3225"/>
    <lineage>
        <taxon>Eukaryota</taxon>
        <taxon>Viridiplantae</taxon>
        <taxon>Streptophyta</taxon>
        <taxon>Embryophyta</taxon>
        <taxon>Bryophyta</taxon>
        <taxon>Bryophytina</taxon>
        <taxon>Bryopsida</taxon>
        <taxon>Dicranidae</taxon>
        <taxon>Pseudoditrichales</taxon>
        <taxon>Ditrichaceae</taxon>
        <taxon>Ceratodon</taxon>
    </lineage>
</organism>
<reference evidence="7 8" key="1">
    <citation type="submission" date="2020-06" db="EMBL/GenBank/DDBJ databases">
        <title>WGS assembly of Ceratodon purpureus strain R40.</title>
        <authorList>
            <person name="Carey S.B."/>
            <person name="Jenkins J."/>
            <person name="Shu S."/>
            <person name="Lovell J.T."/>
            <person name="Sreedasyam A."/>
            <person name="Maumus F."/>
            <person name="Tiley G.P."/>
            <person name="Fernandez-Pozo N."/>
            <person name="Barry K."/>
            <person name="Chen C."/>
            <person name="Wang M."/>
            <person name="Lipzen A."/>
            <person name="Daum C."/>
            <person name="Saski C.A."/>
            <person name="Payton A.C."/>
            <person name="Mcbreen J.C."/>
            <person name="Conrad R.E."/>
            <person name="Kollar L.M."/>
            <person name="Olsson S."/>
            <person name="Huttunen S."/>
            <person name="Landis J.B."/>
            <person name="Wickett N.J."/>
            <person name="Johnson M.G."/>
            <person name="Rensing S.A."/>
            <person name="Grimwood J."/>
            <person name="Schmutz J."/>
            <person name="Mcdaniel S.F."/>
        </authorList>
    </citation>
    <scope>NUCLEOTIDE SEQUENCE [LARGE SCALE GENOMIC DNA]</scope>
    <source>
        <strain evidence="7 8">R40</strain>
    </source>
</reference>
<name>A0A8T0GK02_CERPU</name>
<keyword evidence="6" id="KW-0812">Transmembrane</keyword>
<keyword evidence="2" id="KW-0328">Glycosyltransferase</keyword>
<accession>A0A8T0GK02</accession>
<dbReference type="AlphaFoldDB" id="A0A8T0GK02"/>
<evidence type="ECO:0000256" key="5">
    <source>
        <dbReference type="ARBA" id="ARBA00023180"/>
    </source>
</evidence>
<keyword evidence="8" id="KW-1185">Reference proteome</keyword>
<evidence type="ECO:0000256" key="3">
    <source>
        <dbReference type="ARBA" id="ARBA00022679"/>
    </source>
</evidence>
<dbReference type="InterPro" id="IPR003406">
    <property type="entry name" value="Glyco_trans_14"/>
</dbReference>
<protein>
    <recommendedName>
        <fullName evidence="9">Core-2/I-branching beta-16-N-acetylglucosaminyltransferase family protein</fullName>
    </recommendedName>
</protein>
<evidence type="ECO:0000256" key="4">
    <source>
        <dbReference type="ARBA" id="ARBA00023136"/>
    </source>
</evidence>
<sequence>MHESLSGRHGSGGRTGRADWHSRMFRTIYFVLTLATGMMVGIVVTLQLLSYLRITGAMFSPRNPGHGAPLVNRGMGDEELLWRASMAPRRPGLPIPRTPKVAFMFLTVGPLPLSPLWEKFFKGHEDRYSIYVHSLPGYEPDAAPSSVFFGRHITSQASKWGDISMCDAERRLLANALLDQDNERFILLSESCAPLWNFTFTYNYLINSKQSFVSVFDDPSSVGRGRYDSRMLPEVTIDQWRKGAQWFEVDRELAVHIVSDVKYYPKFRDFCQPVCYVDEHYIPTMLFIEFKDKVAMRSVTAVDWGNGGSHPEEFGKDNAEEFYKLIRSGRDCVYNGEPGHICYMFARKFLPDSLPTLLAHSNFREIK</sequence>
<keyword evidence="5" id="KW-0325">Glycoprotein</keyword>
<feature type="transmembrane region" description="Helical" evidence="6">
    <location>
        <begin position="28"/>
        <end position="52"/>
    </location>
</feature>
<dbReference type="GO" id="GO:0016757">
    <property type="term" value="F:glycosyltransferase activity"/>
    <property type="evidence" value="ECO:0007669"/>
    <property type="project" value="UniProtKB-KW"/>
</dbReference>
<evidence type="ECO:0000256" key="1">
    <source>
        <dbReference type="ARBA" id="ARBA00004606"/>
    </source>
</evidence>
<gene>
    <name evidence="7" type="ORF">KC19_11G128900</name>
</gene>
<comment type="subcellular location">
    <subcellularLocation>
        <location evidence="1">Membrane</location>
        <topology evidence="1">Single-pass type II membrane protein</topology>
    </subcellularLocation>
</comment>
<keyword evidence="3" id="KW-0808">Transferase</keyword>
<keyword evidence="6" id="KW-1133">Transmembrane helix</keyword>
<comment type="caution">
    <text evidence="7">The sequence shown here is derived from an EMBL/GenBank/DDBJ whole genome shotgun (WGS) entry which is preliminary data.</text>
</comment>
<dbReference type="Proteomes" id="UP000822688">
    <property type="component" value="Chromosome 11"/>
</dbReference>
<evidence type="ECO:0000313" key="8">
    <source>
        <dbReference type="Proteomes" id="UP000822688"/>
    </source>
</evidence>
<evidence type="ECO:0000256" key="2">
    <source>
        <dbReference type="ARBA" id="ARBA00022676"/>
    </source>
</evidence>
<dbReference type="Pfam" id="PF02485">
    <property type="entry name" value="Branch"/>
    <property type="match status" value="1"/>
</dbReference>
<proteinExistence type="predicted"/>
<keyword evidence="4 6" id="KW-0472">Membrane</keyword>
<dbReference type="EMBL" id="CM026432">
    <property type="protein sequence ID" value="KAG0557422.1"/>
    <property type="molecule type" value="Genomic_DNA"/>
</dbReference>
<evidence type="ECO:0000313" key="7">
    <source>
        <dbReference type="EMBL" id="KAG0557422.1"/>
    </source>
</evidence>
<dbReference type="PANTHER" id="PTHR31042:SF8">
    <property type="entry name" value="CORE-2_I-BRANCHING BETA-1,6-N-ACETYLGLUCOSAMINYLTRANSFERASE FAMILY PROTEIN"/>
    <property type="match status" value="1"/>
</dbReference>
<evidence type="ECO:0000256" key="6">
    <source>
        <dbReference type="SAM" id="Phobius"/>
    </source>
</evidence>
<dbReference type="InterPro" id="IPR044174">
    <property type="entry name" value="BC10-like"/>
</dbReference>